<dbReference type="Pfam" id="PF00902">
    <property type="entry name" value="TatC"/>
    <property type="match status" value="1"/>
</dbReference>
<feature type="transmembrane region" description="Helical" evidence="5">
    <location>
        <begin position="28"/>
        <end position="50"/>
    </location>
</feature>
<organism evidence="6 7">
    <name type="scientific">Candidatus Opimibacter skivensis</name>
    <dbReference type="NCBI Taxonomy" id="2982028"/>
    <lineage>
        <taxon>Bacteria</taxon>
        <taxon>Pseudomonadati</taxon>
        <taxon>Bacteroidota</taxon>
        <taxon>Saprospiria</taxon>
        <taxon>Saprospirales</taxon>
        <taxon>Saprospiraceae</taxon>
        <taxon>Candidatus Opimibacter</taxon>
    </lineage>
</organism>
<dbReference type="InterPro" id="IPR002033">
    <property type="entry name" value="TatC"/>
</dbReference>
<dbReference type="HAMAP" id="MF_00902">
    <property type="entry name" value="TatC"/>
    <property type="match status" value="1"/>
</dbReference>
<dbReference type="PANTHER" id="PTHR30371">
    <property type="entry name" value="SEC-INDEPENDENT PROTEIN TRANSLOCASE PROTEIN TATC"/>
    <property type="match status" value="1"/>
</dbReference>
<keyword evidence="3 5" id="KW-1133">Transmembrane helix</keyword>
<evidence type="ECO:0000256" key="4">
    <source>
        <dbReference type="ARBA" id="ARBA00023136"/>
    </source>
</evidence>
<comment type="caution">
    <text evidence="6">The sequence shown here is derived from an EMBL/GenBank/DDBJ whole genome shotgun (WGS) entry which is preliminary data.</text>
</comment>
<evidence type="ECO:0000313" key="6">
    <source>
        <dbReference type="EMBL" id="MBK9981637.1"/>
    </source>
</evidence>
<feature type="transmembrane region" description="Helical" evidence="5">
    <location>
        <begin position="89"/>
        <end position="110"/>
    </location>
</feature>
<protein>
    <recommendedName>
        <fullName evidence="5">Sec-independent protein translocase protein TatC</fullName>
    </recommendedName>
</protein>
<feature type="transmembrane region" description="Helical" evidence="5">
    <location>
        <begin position="131"/>
        <end position="160"/>
    </location>
</feature>
<comment type="subunit">
    <text evidence="5">Forms a complex with TatA.</text>
</comment>
<dbReference type="GO" id="GO:0065002">
    <property type="term" value="P:intracellular protein transmembrane transport"/>
    <property type="evidence" value="ECO:0007669"/>
    <property type="project" value="TreeGrafter"/>
</dbReference>
<gene>
    <name evidence="5 6" type="primary">tatC</name>
    <name evidence="6" type="ORF">IPP15_04305</name>
</gene>
<dbReference type="AlphaFoldDB" id="A0A9D7STN4"/>
<keyword evidence="5" id="KW-0811">Translocation</keyword>
<evidence type="ECO:0000256" key="3">
    <source>
        <dbReference type="ARBA" id="ARBA00022989"/>
    </source>
</evidence>
<accession>A0A9D7STN4</accession>
<dbReference type="PANTHER" id="PTHR30371:SF0">
    <property type="entry name" value="SEC-INDEPENDENT PROTEIN TRANSLOCASE PROTEIN TATC, CHLOROPLASTIC-RELATED"/>
    <property type="match status" value="1"/>
</dbReference>
<dbReference type="NCBIfam" id="TIGR00945">
    <property type="entry name" value="tatC"/>
    <property type="match status" value="1"/>
</dbReference>
<comment type="caution">
    <text evidence="5">Lacks conserved residue(s) required for the propagation of feature annotation.</text>
</comment>
<proteinExistence type="inferred from homology"/>
<dbReference type="PRINTS" id="PR01840">
    <property type="entry name" value="TATCFAMILY"/>
</dbReference>
<keyword evidence="2 5" id="KW-0812">Transmembrane</keyword>
<feature type="transmembrane region" description="Helical" evidence="5">
    <location>
        <begin position="180"/>
        <end position="201"/>
    </location>
</feature>
<dbReference type="GO" id="GO:0033281">
    <property type="term" value="C:TAT protein transport complex"/>
    <property type="evidence" value="ECO:0007669"/>
    <property type="project" value="UniProtKB-UniRule"/>
</dbReference>
<reference evidence="6 7" key="1">
    <citation type="submission" date="2020-10" db="EMBL/GenBank/DDBJ databases">
        <title>Connecting structure to function with the recovery of over 1000 high-quality activated sludge metagenome-assembled genomes encoding full-length rRNA genes using long-read sequencing.</title>
        <authorList>
            <person name="Singleton C.M."/>
            <person name="Petriglieri F."/>
            <person name="Kristensen J.M."/>
            <person name="Kirkegaard R.H."/>
            <person name="Michaelsen T.Y."/>
            <person name="Andersen M.H."/>
            <person name="Karst S.M."/>
            <person name="Dueholm M.S."/>
            <person name="Nielsen P.H."/>
            <person name="Albertsen M."/>
        </authorList>
    </citation>
    <scope>NUCLEOTIDE SEQUENCE [LARGE SCALE GENOMIC DNA]</scope>
    <source>
        <strain evidence="6">Ribe_18-Q3-R11-54_MAXAC.273</strain>
    </source>
</reference>
<comment type="subcellular location">
    <subcellularLocation>
        <location evidence="5">Cell membrane</location>
        <topology evidence="5">Multi-pass membrane protein</topology>
    </subcellularLocation>
    <subcellularLocation>
        <location evidence="1">Membrane</location>
        <topology evidence="1">Multi-pass membrane protein</topology>
    </subcellularLocation>
</comment>
<sequence>MAEPQKNPNEMTFFEHIEVLRWHLFRSALAVVFISIGVFTAKTFIFQYVILGPLNPDFPTYRFFCSFGPNFCFLPAKLNIITRDIQEQFMTHIKVSLWLGFIVSFPYIFYEFWKFIKPGLYKKEIKAARGMVFICSFLFLFGVAFGYFLISPIAVTFLASYSVSPDVINTTTLDSFVDNMTMFTLPMGLIFELPVVIYFLAKIGIVSSNMLSQYRRHAIVIITIVAAVITPTTDIFTMTMVGVPLYALYEVSIIVTRRVDRERAEKQLKEDLEIDG</sequence>
<comment type="similarity">
    <text evidence="5">Belongs to the TatC family.</text>
</comment>
<evidence type="ECO:0000256" key="2">
    <source>
        <dbReference type="ARBA" id="ARBA00022692"/>
    </source>
</evidence>
<evidence type="ECO:0000313" key="7">
    <source>
        <dbReference type="Proteomes" id="UP000808337"/>
    </source>
</evidence>
<keyword evidence="5" id="KW-1003">Cell membrane</keyword>
<keyword evidence="5" id="KW-0813">Transport</keyword>
<dbReference type="Proteomes" id="UP000808337">
    <property type="component" value="Unassembled WGS sequence"/>
</dbReference>
<evidence type="ECO:0000256" key="5">
    <source>
        <dbReference type="HAMAP-Rule" id="MF_00902"/>
    </source>
</evidence>
<keyword evidence="4 5" id="KW-0472">Membrane</keyword>
<dbReference type="GO" id="GO:0043953">
    <property type="term" value="P:protein transport by the Tat complex"/>
    <property type="evidence" value="ECO:0007669"/>
    <property type="project" value="UniProtKB-UniRule"/>
</dbReference>
<comment type="function">
    <text evidence="5">Part of the twin-arginine translocation (Tat) system that transports large folded proteins containing a characteristic twin-arginine motif in their signal peptide across membranes.</text>
</comment>
<name>A0A9D7STN4_9BACT</name>
<evidence type="ECO:0000256" key="1">
    <source>
        <dbReference type="ARBA" id="ARBA00004141"/>
    </source>
</evidence>
<keyword evidence="5" id="KW-0653">Protein transport</keyword>
<dbReference type="GO" id="GO:0009977">
    <property type="term" value="F:proton motive force dependent protein transmembrane transporter activity"/>
    <property type="evidence" value="ECO:0007669"/>
    <property type="project" value="TreeGrafter"/>
</dbReference>
<dbReference type="EMBL" id="JADKGY010000001">
    <property type="protein sequence ID" value="MBK9981637.1"/>
    <property type="molecule type" value="Genomic_DNA"/>
</dbReference>